<reference evidence="2" key="2">
    <citation type="submission" date="2020-11" db="EMBL/GenBank/DDBJ databases">
        <authorList>
            <person name="McCartney M.A."/>
            <person name="Auch B."/>
            <person name="Kono T."/>
            <person name="Mallez S."/>
            <person name="Becker A."/>
            <person name="Gohl D.M."/>
            <person name="Silverstein K.A.T."/>
            <person name="Koren S."/>
            <person name="Bechman K.B."/>
            <person name="Herman A."/>
            <person name="Abrahante J.E."/>
            <person name="Garbe J."/>
        </authorList>
    </citation>
    <scope>NUCLEOTIDE SEQUENCE</scope>
    <source>
        <strain evidence="2">Duluth1</strain>
        <tissue evidence="2">Whole animal</tissue>
    </source>
</reference>
<reference evidence="2" key="1">
    <citation type="journal article" date="2019" name="bioRxiv">
        <title>The Genome of the Zebra Mussel, Dreissena polymorpha: A Resource for Invasive Species Research.</title>
        <authorList>
            <person name="McCartney M.A."/>
            <person name="Auch B."/>
            <person name="Kono T."/>
            <person name="Mallez S."/>
            <person name="Zhang Y."/>
            <person name="Obille A."/>
            <person name="Becker A."/>
            <person name="Abrahante J.E."/>
            <person name="Garbe J."/>
            <person name="Badalamenti J.P."/>
            <person name="Herman A."/>
            <person name="Mangelson H."/>
            <person name="Liachko I."/>
            <person name="Sullivan S."/>
            <person name="Sone E.D."/>
            <person name="Koren S."/>
            <person name="Silverstein K.A.T."/>
            <person name="Beckman K.B."/>
            <person name="Gohl D.M."/>
        </authorList>
    </citation>
    <scope>NUCLEOTIDE SEQUENCE</scope>
    <source>
        <strain evidence="2">Duluth1</strain>
        <tissue evidence="2">Whole animal</tissue>
    </source>
</reference>
<evidence type="ECO:0000313" key="3">
    <source>
        <dbReference type="Proteomes" id="UP000828390"/>
    </source>
</evidence>
<comment type="caution">
    <text evidence="2">The sequence shown here is derived from an EMBL/GenBank/DDBJ whole genome shotgun (WGS) entry which is preliminary data.</text>
</comment>
<protein>
    <submittedName>
        <fullName evidence="2">Uncharacterized protein</fullName>
    </submittedName>
</protein>
<gene>
    <name evidence="2" type="ORF">DPMN_035398</name>
</gene>
<accession>A0A9D4M8P4</accession>
<evidence type="ECO:0000313" key="2">
    <source>
        <dbReference type="EMBL" id="KAH3872183.1"/>
    </source>
</evidence>
<feature type="region of interest" description="Disordered" evidence="1">
    <location>
        <begin position="140"/>
        <end position="159"/>
    </location>
</feature>
<feature type="region of interest" description="Disordered" evidence="1">
    <location>
        <begin position="68"/>
        <end position="92"/>
    </location>
</feature>
<dbReference type="AlphaFoldDB" id="A0A9D4M8P4"/>
<name>A0A9D4M8P4_DREPO</name>
<dbReference type="Proteomes" id="UP000828390">
    <property type="component" value="Unassembled WGS sequence"/>
</dbReference>
<feature type="compositionally biased region" description="Polar residues" evidence="1">
    <location>
        <begin position="146"/>
        <end position="159"/>
    </location>
</feature>
<dbReference type="EMBL" id="JAIWYP010000002">
    <property type="protein sequence ID" value="KAH3872183.1"/>
    <property type="molecule type" value="Genomic_DNA"/>
</dbReference>
<organism evidence="2 3">
    <name type="scientific">Dreissena polymorpha</name>
    <name type="common">Zebra mussel</name>
    <name type="synonym">Mytilus polymorpha</name>
    <dbReference type="NCBI Taxonomy" id="45954"/>
    <lineage>
        <taxon>Eukaryota</taxon>
        <taxon>Metazoa</taxon>
        <taxon>Spiralia</taxon>
        <taxon>Lophotrochozoa</taxon>
        <taxon>Mollusca</taxon>
        <taxon>Bivalvia</taxon>
        <taxon>Autobranchia</taxon>
        <taxon>Heteroconchia</taxon>
        <taxon>Euheterodonta</taxon>
        <taxon>Imparidentia</taxon>
        <taxon>Neoheterodontei</taxon>
        <taxon>Myida</taxon>
        <taxon>Dreissenoidea</taxon>
        <taxon>Dreissenidae</taxon>
        <taxon>Dreissena</taxon>
    </lineage>
</organism>
<evidence type="ECO:0000256" key="1">
    <source>
        <dbReference type="SAM" id="MobiDB-lite"/>
    </source>
</evidence>
<keyword evidence="3" id="KW-1185">Reference proteome</keyword>
<sequence length="289" mass="32591">MDWTRSDTYINVYLPREDGGDPRRYAQSNSPLFDAECVYKFSDEIVKDRKLFLGKKHMSLYEIYYKDGRDVNGKPGTPEMPGDGDTNDEKQEPEGQFVRRVQEKSARHSERTIQLPRVNKISISLEKKLRRLQNNHASRFNEPVSPWTSTGRVRGSNEGTLDRQLTQTEVARVKTNKQLARGLTHTQNISRLFKSAPASETRQVRILGLPPINRASAGGHGSPDMITARLSLAATGPIRPSSKPNKIWRQSTDLMSAGYSMERLVAPSARHLSTRGSSRLRSGYIHSNV</sequence>
<proteinExistence type="predicted"/>